<dbReference type="Proteomes" id="UP000499080">
    <property type="component" value="Unassembled WGS sequence"/>
</dbReference>
<evidence type="ECO:0000313" key="2">
    <source>
        <dbReference type="Proteomes" id="UP000499080"/>
    </source>
</evidence>
<accession>A0A4Y2CDM5</accession>
<name>A0A4Y2CDM5_ARAVE</name>
<sequence length="103" mass="11233">MALFCHIELAANALQARVALVVTANLPQVRFKFDASNFAMTREYQVKIKLAANLRAIWVFTNPGPVGVFVNKYSNVSTPWQPLKVAPGTSISPITPVAAPLPR</sequence>
<protein>
    <submittedName>
        <fullName evidence="1">Uncharacterized protein</fullName>
    </submittedName>
</protein>
<evidence type="ECO:0000313" key="1">
    <source>
        <dbReference type="EMBL" id="GBM02443.1"/>
    </source>
</evidence>
<comment type="caution">
    <text evidence="1">The sequence shown here is derived from an EMBL/GenBank/DDBJ whole genome shotgun (WGS) entry which is preliminary data.</text>
</comment>
<dbReference type="AlphaFoldDB" id="A0A4Y2CDM5"/>
<dbReference type="EMBL" id="BGPR01000180">
    <property type="protein sequence ID" value="GBM02443.1"/>
    <property type="molecule type" value="Genomic_DNA"/>
</dbReference>
<organism evidence="1 2">
    <name type="scientific">Araneus ventricosus</name>
    <name type="common">Orbweaver spider</name>
    <name type="synonym">Epeira ventricosa</name>
    <dbReference type="NCBI Taxonomy" id="182803"/>
    <lineage>
        <taxon>Eukaryota</taxon>
        <taxon>Metazoa</taxon>
        <taxon>Ecdysozoa</taxon>
        <taxon>Arthropoda</taxon>
        <taxon>Chelicerata</taxon>
        <taxon>Arachnida</taxon>
        <taxon>Araneae</taxon>
        <taxon>Araneomorphae</taxon>
        <taxon>Entelegynae</taxon>
        <taxon>Araneoidea</taxon>
        <taxon>Araneidae</taxon>
        <taxon>Araneus</taxon>
    </lineage>
</organism>
<proteinExistence type="predicted"/>
<reference evidence="1 2" key="1">
    <citation type="journal article" date="2019" name="Sci. Rep.">
        <title>Orb-weaving spider Araneus ventricosus genome elucidates the spidroin gene catalogue.</title>
        <authorList>
            <person name="Kono N."/>
            <person name="Nakamura H."/>
            <person name="Ohtoshi R."/>
            <person name="Moran D.A.P."/>
            <person name="Shinohara A."/>
            <person name="Yoshida Y."/>
            <person name="Fujiwara M."/>
            <person name="Mori M."/>
            <person name="Tomita M."/>
            <person name="Arakawa K."/>
        </authorList>
    </citation>
    <scope>NUCLEOTIDE SEQUENCE [LARGE SCALE GENOMIC DNA]</scope>
</reference>
<keyword evidence="2" id="KW-1185">Reference proteome</keyword>
<gene>
    <name evidence="1" type="ORF">AVEN_76494_1</name>
</gene>